<organism evidence="2 3">
    <name type="scientific">Stylosanthes scabra</name>
    <dbReference type="NCBI Taxonomy" id="79078"/>
    <lineage>
        <taxon>Eukaryota</taxon>
        <taxon>Viridiplantae</taxon>
        <taxon>Streptophyta</taxon>
        <taxon>Embryophyta</taxon>
        <taxon>Tracheophyta</taxon>
        <taxon>Spermatophyta</taxon>
        <taxon>Magnoliopsida</taxon>
        <taxon>eudicotyledons</taxon>
        <taxon>Gunneridae</taxon>
        <taxon>Pentapetalae</taxon>
        <taxon>rosids</taxon>
        <taxon>fabids</taxon>
        <taxon>Fabales</taxon>
        <taxon>Fabaceae</taxon>
        <taxon>Papilionoideae</taxon>
        <taxon>50 kb inversion clade</taxon>
        <taxon>dalbergioids sensu lato</taxon>
        <taxon>Dalbergieae</taxon>
        <taxon>Pterocarpus clade</taxon>
        <taxon>Stylosanthes</taxon>
    </lineage>
</organism>
<protein>
    <submittedName>
        <fullName evidence="2">Uncharacterized protein</fullName>
    </submittedName>
</protein>
<evidence type="ECO:0000313" key="3">
    <source>
        <dbReference type="Proteomes" id="UP001341840"/>
    </source>
</evidence>
<keyword evidence="3" id="KW-1185">Reference proteome</keyword>
<dbReference type="Proteomes" id="UP001341840">
    <property type="component" value="Unassembled WGS sequence"/>
</dbReference>
<evidence type="ECO:0000313" key="2">
    <source>
        <dbReference type="EMBL" id="MED6193153.1"/>
    </source>
</evidence>
<dbReference type="EMBL" id="JASCZI010211495">
    <property type="protein sequence ID" value="MED6193153.1"/>
    <property type="molecule type" value="Genomic_DNA"/>
</dbReference>
<comment type="caution">
    <text evidence="2">The sequence shown here is derived from an EMBL/GenBank/DDBJ whole genome shotgun (WGS) entry which is preliminary data.</text>
</comment>
<gene>
    <name evidence="2" type="ORF">PIB30_016455</name>
</gene>
<accession>A0ABU6X858</accession>
<evidence type="ECO:0000256" key="1">
    <source>
        <dbReference type="SAM" id="Coils"/>
    </source>
</evidence>
<reference evidence="2 3" key="1">
    <citation type="journal article" date="2023" name="Plants (Basel)">
        <title>Bridging the Gap: Combining Genomics and Transcriptomics Approaches to Understand Stylosanthes scabra, an Orphan Legume from the Brazilian Caatinga.</title>
        <authorList>
            <person name="Ferreira-Neto J.R.C."/>
            <person name="da Silva M.D."/>
            <person name="Binneck E."/>
            <person name="de Melo N.F."/>
            <person name="da Silva R.H."/>
            <person name="de Melo A.L.T.M."/>
            <person name="Pandolfi V."/>
            <person name="Bustamante F.O."/>
            <person name="Brasileiro-Vidal A.C."/>
            <person name="Benko-Iseppon A.M."/>
        </authorList>
    </citation>
    <scope>NUCLEOTIDE SEQUENCE [LARGE SCALE GENOMIC DNA]</scope>
    <source>
        <tissue evidence="2">Leaves</tissue>
    </source>
</reference>
<proteinExistence type="predicted"/>
<name>A0ABU6X858_9FABA</name>
<sequence>MAEPQGNDSNEVDREVGAAQMPYEPNPLYYWVNRDVMGSPCTLTEDYLTELKRSGVICGGGEVERLYRVELPRRGEGVRTKLGTSLLLQRCFVAPSQFHQNAGSAIRCFELVTEFLELPQDPEVFLFLFTVFSPNADGKAKKGYMSVWPGKGRRIFGLYEESFHDFKGRYFKVFPVGDHLPFWLTLERDVGRFPSYWSRDVGVNYALVSYRKLNEEQRDTADVLLWLFSKQCLKPKAILGNPERARATIVKMAERNTTLSKFCQVMQTNPQGLVVGDPPGGQTSCFVPEGGGSSNVGGGLMSGWRFRLPSGKKDRNDKLRLFLHLPRGSEPTTKRPLPKRGRGLRRVRSETFVRRTGHLMLPGSSRETSWGLMLARCCWIVTPWRVFAERSGRCSRQCVELTGNLKVLNQQKADVEKGKDEAESAKAKAEKDLESALASGKEKDVELQHLRDREVSLLANAEGLKKKPSEEKARADKAESSLAVSEEGRQELIKLAEDSVKATEDALKEQILVLAPDFDVSLLGAWKEFVDGQIVDPPPQP</sequence>
<feature type="coiled-coil region" evidence="1">
    <location>
        <begin position="405"/>
        <end position="439"/>
    </location>
</feature>
<keyword evidence="1" id="KW-0175">Coiled coil</keyword>